<evidence type="ECO:0000313" key="1">
    <source>
        <dbReference type="EMBL" id="KAK0711011.1"/>
    </source>
</evidence>
<dbReference type="EMBL" id="JAUKUA010000005">
    <property type="protein sequence ID" value="KAK0711011.1"/>
    <property type="molecule type" value="Genomic_DNA"/>
</dbReference>
<protein>
    <submittedName>
        <fullName evidence="1">Uncharacterized protein</fullName>
    </submittedName>
</protein>
<keyword evidence="2" id="KW-1185">Reference proteome</keyword>
<gene>
    <name evidence="1" type="ORF">B0H67DRAFT_271206</name>
</gene>
<proteinExistence type="predicted"/>
<reference evidence="1" key="1">
    <citation type="submission" date="2023-06" db="EMBL/GenBank/DDBJ databases">
        <title>Genome-scale phylogeny and comparative genomics of the fungal order Sordariales.</title>
        <authorList>
            <consortium name="Lawrence Berkeley National Laboratory"/>
            <person name="Hensen N."/>
            <person name="Bonometti L."/>
            <person name="Westerberg I."/>
            <person name="Brannstrom I.O."/>
            <person name="Guillou S."/>
            <person name="Cros-Aarteil S."/>
            <person name="Calhoun S."/>
            <person name="Haridas S."/>
            <person name="Kuo A."/>
            <person name="Mondo S."/>
            <person name="Pangilinan J."/>
            <person name="Riley R."/>
            <person name="Labutti K."/>
            <person name="Andreopoulos B."/>
            <person name="Lipzen A."/>
            <person name="Chen C."/>
            <person name="Yanf M."/>
            <person name="Daum C."/>
            <person name="Ng V."/>
            <person name="Clum A."/>
            <person name="Steindorff A."/>
            <person name="Ohm R."/>
            <person name="Martin F."/>
            <person name="Silar P."/>
            <person name="Natvig D."/>
            <person name="Lalanne C."/>
            <person name="Gautier V."/>
            <person name="Ament-Velasquez S.L."/>
            <person name="Kruys A."/>
            <person name="Hutchinson M.I."/>
            <person name="Powell A.J."/>
            <person name="Barry K."/>
            <person name="Miller A.N."/>
            <person name="Grigoriev I.V."/>
            <person name="Debuchy R."/>
            <person name="Gladieux P."/>
            <person name="Thoren M.H."/>
            <person name="Johannesson H."/>
        </authorList>
    </citation>
    <scope>NUCLEOTIDE SEQUENCE</scope>
    <source>
        <strain evidence="1">SMH4607-1</strain>
    </source>
</reference>
<comment type="caution">
    <text evidence="1">The sequence shown here is derived from an EMBL/GenBank/DDBJ whole genome shotgun (WGS) entry which is preliminary data.</text>
</comment>
<evidence type="ECO:0000313" key="2">
    <source>
        <dbReference type="Proteomes" id="UP001172102"/>
    </source>
</evidence>
<sequence>MLEHRMSRHGGPRVTRCLWELGICCQSAIEAAMIGLASASEARFCLTSSQRRAAPTIPLVTASADAGQRRVGHCTNGVPGCRGNRATIQIALAPSQSESQPGKFHLCPTVPYPPSAFSMPPCWPARRPRLQLVRACVKGSRRATGSSAEPAIGPAPIDLPVPSHALSLTIIAHDAARDPASLLVCFSACLPPGQRPTCLPTCLRMHSHASPPPTPSRSRIRPRMRVFAESRTPFVPLQLPGWTPTCAHRQRLPSYRQRAALSSASIACRAAPYPVVLLPASCDSVNLATQP</sequence>
<name>A0AA40A801_9PEZI</name>
<dbReference type="Proteomes" id="UP001172102">
    <property type="component" value="Unassembled WGS sequence"/>
</dbReference>
<organism evidence="1 2">
    <name type="scientific">Lasiosphaeris hirsuta</name>
    <dbReference type="NCBI Taxonomy" id="260670"/>
    <lineage>
        <taxon>Eukaryota</taxon>
        <taxon>Fungi</taxon>
        <taxon>Dikarya</taxon>
        <taxon>Ascomycota</taxon>
        <taxon>Pezizomycotina</taxon>
        <taxon>Sordariomycetes</taxon>
        <taxon>Sordariomycetidae</taxon>
        <taxon>Sordariales</taxon>
        <taxon>Lasiosphaeriaceae</taxon>
        <taxon>Lasiosphaeris</taxon>
    </lineage>
</organism>
<accession>A0AA40A801</accession>
<dbReference type="AlphaFoldDB" id="A0AA40A801"/>